<name>A0ABM0ZCH2_CAMSA</name>
<feature type="domain" description="Myb-like" evidence="2">
    <location>
        <begin position="67"/>
        <end position="124"/>
    </location>
</feature>
<feature type="compositionally biased region" description="Acidic residues" evidence="1">
    <location>
        <begin position="174"/>
        <end position="193"/>
    </location>
</feature>
<dbReference type="PROSITE" id="PS50090">
    <property type="entry name" value="MYB_LIKE"/>
    <property type="match status" value="1"/>
</dbReference>
<dbReference type="GeneID" id="104789861"/>
<protein>
    <submittedName>
        <fullName evidence="4">Trihelix transcription factor ASIL1-like</fullName>
    </submittedName>
</protein>
<reference evidence="4" key="2">
    <citation type="submission" date="2025-08" db="UniProtKB">
        <authorList>
            <consortium name="RefSeq"/>
        </authorList>
    </citation>
    <scope>IDENTIFICATION</scope>
    <source>
        <tissue evidence="4">Leaf</tissue>
    </source>
</reference>
<sequence length="312" mass="35214">MATPSPTSSPPSDSNPNSAATPPDQIQQQPSPPQPTDPSSPPPSHSTVIALAATTSSVARKTQPVLWTHDETLLLIESFKEKWDAIGRGPLKSNHWEEIAVAVSARSGVDRSATQCRHKIEKLRKRFRSERQSMGPISIWPFYNQMEEMDSNPAPISARPLTRLPPNSNKHFQDDEEEDQEEEDNYEEEEEDERQSKSRSINYILRRPGTVNRFAGGGGGLLSWGQRERSSKRKRNKDGGDGGERRRKGARAVAAEIRAFAERVMVMEKKKMEFAKETVRLRKEMEIRRINLMQTSQAQLLQFLNSSFGSSF</sequence>
<evidence type="ECO:0000259" key="2">
    <source>
        <dbReference type="PROSITE" id="PS50090"/>
    </source>
</evidence>
<dbReference type="InterPro" id="IPR044823">
    <property type="entry name" value="ASIL1/2-like"/>
</dbReference>
<dbReference type="PANTHER" id="PTHR31307">
    <property type="entry name" value="TRIHELIX TRANSCRIPTION FACTOR ASIL2"/>
    <property type="match status" value="1"/>
</dbReference>
<evidence type="ECO:0000256" key="1">
    <source>
        <dbReference type="SAM" id="MobiDB-lite"/>
    </source>
</evidence>
<feature type="compositionally biased region" description="Pro residues" evidence="1">
    <location>
        <begin position="30"/>
        <end position="44"/>
    </location>
</feature>
<evidence type="ECO:0000313" key="4">
    <source>
        <dbReference type="RefSeq" id="XP_010513803.1"/>
    </source>
</evidence>
<feature type="compositionally biased region" description="Low complexity" evidence="1">
    <location>
        <begin position="1"/>
        <end position="29"/>
    </location>
</feature>
<dbReference type="Gene3D" id="1.10.10.60">
    <property type="entry name" value="Homeodomain-like"/>
    <property type="match status" value="1"/>
</dbReference>
<dbReference type="InterPro" id="IPR044822">
    <property type="entry name" value="Myb_DNA-bind_4"/>
</dbReference>
<organism evidence="3 4">
    <name type="scientific">Camelina sativa</name>
    <name type="common">False flax</name>
    <name type="synonym">Myagrum sativum</name>
    <dbReference type="NCBI Taxonomy" id="90675"/>
    <lineage>
        <taxon>Eukaryota</taxon>
        <taxon>Viridiplantae</taxon>
        <taxon>Streptophyta</taxon>
        <taxon>Embryophyta</taxon>
        <taxon>Tracheophyta</taxon>
        <taxon>Spermatophyta</taxon>
        <taxon>Magnoliopsida</taxon>
        <taxon>eudicotyledons</taxon>
        <taxon>Gunneridae</taxon>
        <taxon>Pentapetalae</taxon>
        <taxon>rosids</taxon>
        <taxon>malvids</taxon>
        <taxon>Brassicales</taxon>
        <taxon>Brassicaceae</taxon>
        <taxon>Camelineae</taxon>
        <taxon>Camelina</taxon>
    </lineage>
</organism>
<proteinExistence type="predicted"/>
<reference evidence="3" key="1">
    <citation type="journal article" date="2014" name="Nat. Commun.">
        <title>The emerging biofuel crop Camelina sativa retains a highly undifferentiated hexaploid genome structure.</title>
        <authorList>
            <person name="Kagale S."/>
            <person name="Koh C."/>
            <person name="Nixon J."/>
            <person name="Bollina V."/>
            <person name="Clarke W.E."/>
            <person name="Tuteja R."/>
            <person name="Spillane C."/>
            <person name="Robinson S.J."/>
            <person name="Links M.G."/>
            <person name="Clarke C."/>
            <person name="Higgins E.E."/>
            <person name="Huebert T."/>
            <person name="Sharpe A.G."/>
            <person name="Parkin I.A."/>
        </authorList>
    </citation>
    <scope>NUCLEOTIDE SEQUENCE [LARGE SCALE GENOMIC DNA]</scope>
    <source>
        <strain evidence="3">cv. DH55</strain>
    </source>
</reference>
<dbReference type="InterPro" id="IPR001005">
    <property type="entry name" value="SANT/Myb"/>
</dbReference>
<feature type="region of interest" description="Disordered" evidence="1">
    <location>
        <begin position="1"/>
        <end position="47"/>
    </location>
</feature>
<dbReference type="RefSeq" id="XP_010513803.1">
    <property type="nucleotide sequence ID" value="XM_010515501.2"/>
</dbReference>
<feature type="region of interest" description="Disordered" evidence="1">
    <location>
        <begin position="216"/>
        <end position="250"/>
    </location>
</feature>
<accession>A0ABM0ZCH2</accession>
<keyword evidence="3" id="KW-1185">Reference proteome</keyword>
<gene>
    <name evidence="4" type="primary">LOC104789861</name>
</gene>
<feature type="region of interest" description="Disordered" evidence="1">
    <location>
        <begin position="151"/>
        <end position="201"/>
    </location>
</feature>
<dbReference type="Proteomes" id="UP000694864">
    <property type="component" value="Chromosome 1"/>
</dbReference>
<evidence type="ECO:0000313" key="3">
    <source>
        <dbReference type="Proteomes" id="UP000694864"/>
    </source>
</evidence>
<dbReference type="PANTHER" id="PTHR31307:SF3">
    <property type="entry name" value="HOMEODOMAIN-LIKE SUPERFAMILY PROTEIN"/>
    <property type="match status" value="1"/>
</dbReference>
<dbReference type="Pfam" id="PF13837">
    <property type="entry name" value="Myb_DNA-bind_4"/>
    <property type="match status" value="1"/>
</dbReference>